<protein>
    <submittedName>
        <fullName evidence="1">Uncharacterized protein</fullName>
    </submittedName>
</protein>
<dbReference type="PATRIC" id="fig|458.5.peg.1521"/>
<sequence length="377" mass="43007">MTTTYTSEQLSSPDFISKKAQFFQGILSALGITNDVSATAAKINQQLNTEDRKQLFNWDSLYIGFVQNTSNMDALLRNLFKLFKVLCLLHLDENLKRGCLHVDTNTLLSHFSKLIEVRFLDESGNIKPIFAKSDIVNTFVWLYKTLDNYPAKDKGTQWALAFRVFMFGDSDHLEEKRLFIDSQINELGVSDSNTDTAGHEIALNKHYHSFVAADIRLAVKMLFGKETIEQDFKGTHGFKAQCAEFRKKEGNDVIVVKPNASVEFFSAPAQKEPSSHHQARASDKSKRALQEKIESRLSWLKFVFKFTFDADDVSLLQEKMSLLNAMLSNIVSNKHEAIQTYCIDKQRSSFFHSDKTRTRELFDEYESLIGHPVSGNQ</sequence>
<dbReference type="Proteomes" id="UP000054608">
    <property type="component" value="Unassembled WGS sequence"/>
</dbReference>
<organism evidence="1 2">
    <name type="scientific">Legionella rubrilucens</name>
    <dbReference type="NCBI Taxonomy" id="458"/>
    <lineage>
        <taxon>Bacteria</taxon>
        <taxon>Pseudomonadati</taxon>
        <taxon>Pseudomonadota</taxon>
        <taxon>Gammaproteobacteria</taxon>
        <taxon>Legionellales</taxon>
        <taxon>Legionellaceae</taxon>
        <taxon>Legionella</taxon>
    </lineage>
</organism>
<name>A0A0W0XX22_9GAMM</name>
<dbReference type="EMBL" id="LNYT01000007">
    <property type="protein sequence ID" value="KTD49114.1"/>
    <property type="molecule type" value="Genomic_DNA"/>
</dbReference>
<dbReference type="RefSeq" id="WP_058531526.1">
    <property type="nucleotide sequence ID" value="NZ_CAAAIN010000006.1"/>
</dbReference>
<reference evidence="1 2" key="1">
    <citation type="submission" date="2015-11" db="EMBL/GenBank/DDBJ databases">
        <title>Genomic analysis of 38 Legionella species identifies large and diverse effector repertoires.</title>
        <authorList>
            <person name="Burstein D."/>
            <person name="Amaro F."/>
            <person name="Zusman T."/>
            <person name="Lifshitz Z."/>
            <person name="Cohen O."/>
            <person name="Gilbert J.A."/>
            <person name="Pupko T."/>
            <person name="Shuman H.A."/>
            <person name="Segal G."/>
        </authorList>
    </citation>
    <scope>NUCLEOTIDE SEQUENCE [LARGE SCALE GENOMIC DNA]</scope>
    <source>
        <strain evidence="1 2">WA-270A-C2</strain>
    </source>
</reference>
<proteinExistence type="predicted"/>
<dbReference type="AlphaFoldDB" id="A0A0W0XX22"/>
<evidence type="ECO:0000313" key="2">
    <source>
        <dbReference type="Proteomes" id="UP000054608"/>
    </source>
</evidence>
<gene>
    <name evidence="1" type="ORF">Lrub_1465</name>
</gene>
<evidence type="ECO:0000313" key="1">
    <source>
        <dbReference type="EMBL" id="KTD49114.1"/>
    </source>
</evidence>
<accession>A0A0W0XX22</accession>
<comment type="caution">
    <text evidence="1">The sequence shown here is derived from an EMBL/GenBank/DDBJ whole genome shotgun (WGS) entry which is preliminary data.</text>
</comment>
<keyword evidence="2" id="KW-1185">Reference proteome</keyword>